<keyword evidence="4 10" id="KW-0808">Transferase</keyword>
<dbReference type="PANTHER" id="PTHR43442">
    <property type="entry name" value="GLUCONOKINASE-RELATED"/>
    <property type="match status" value="1"/>
</dbReference>
<dbReference type="Proteomes" id="UP000294881">
    <property type="component" value="Unassembled WGS sequence"/>
</dbReference>
<dbReference type="PANTHER" id="PTHR43442:SF3">
    <property type="entry name" value="GLUCONOKINASE-RELATED"/>
    <property type="match status" value="1"/>
</dbReference>
<name>A0A4R2GYC5_9HYPH</name>
<dbReference type="SUPFAM" id="SSF52540">
    <property type="entry name" value="P-loop containing nucleoside triphosphate hydrolases"/>
    <property type="match status" value="1"/>
</dbReference>
<evidence type="ECO:0000256" key="3">
    <source>
        <dbReference type="ARBA" id="ARBA00012054"/>
    </source>
</evidence>
<dbReference type="GO" id="GO:0019521">
    <property type="term" value="P:D-gluconate metabolic process"/>
    <property type="evidence" value="ECO:0007669"/>
    <property type="project" value="UniProtKB-KW"/>
</dbReference>
<dbReference type="Pfam" id="PF13671">
    <property type="entry name" value="AAA_33"/>
    <property type="match status" value="1"/>
</dbReference>
<dbReference type="InterPro" id="IPR027417">
    <property type="entry name" value="P-loop_NTPase"/>
</dbReference>
<comment type="similarity">
    <text evidence="2 10">Belongs to the gluconokinase GntK/GntV family.</text>
</comment>
<accession>A0A4R2GYC5</accession>
<keyword evidence="8" id="KW-0311">Gluconate utilization</keyword>
<evidence type="ECO:0000313" key="11">
    <source>
        <dbReference type="EMBL" id="TCO16292.1"/>
    </source>
</evidence>
<organism evidence="11 12">
    <name type="scientific">Camelimonas lactis</name>
    <dbReference type="NCBI Taxonomy" id="659006"/>
    <lineage>
        <taxon>Bacteria</taxon>
        <taxon>Pseudomonadati</taxon>
        <taxon>Pseudomonadota</taxon>
        <taxon>Alphaproteobacteria</taxon>
        <taxon>Hyphomicrobiales</taxon>
        <taxon>Chelatococcaceae</taxon>
        <taxon>Camelimonas</taxon>
    </lineage>
</organism>
<keyword evidence="12" id="KW-1185">Reference proteome</keyword>
<dbReference type="GO" id="GO:0046316">
    <property type="term" value="F:gluconokinase activity"/>
    <property type="evidence" value="ECO:0007669"/>
    <property type="project" value="UniProtKB-EC"/>
</dbReference>
<proteinExistence type="inferred from homology"/>
<dbReference type="FunFam" id="3.40.50.300:FF:000522">
    <property type="entry name" value="Gluconokinase"/>
    <property type="match status" value="1"/>
</dbReference>
<evidence type="ECO:0000256" key="1">
    <source>
        <dbReference type="ARBA" id="ARBA00004761"/>
    </source>
</evidence>
<evidence type="ECO:0000256" key="10">
    <source>
        <dbReference type="RuleBase" id="RU363066"/>
    </source>
</evidence>
<dbReference type="CDD" id="cd02021">
    <property type="entry name" value="GntK"/>
    <property type="match status" value="1"/>
</dbReference>
<dbReference type="Gene3D" id="3.40.50.300">
    <property type="entry name" value="P-loop containing nucleotide triphosphate hydrolases"/>
    <property type="match status" value="1"/>
</dbReference>
<comment type="catalytic activity">
    <reaction evidence="9 10">
        <text>D-gluconate + ATP = 6-phospho-D-gluconate + ADP + H(+)</text>
        <dbReference type="Rhea" id="RHEA:19433"/>
        <dbReference type="ChEBI" id="CHEBI:15378"/>
        <dbReference type="ChEBI" id="CHEBI:18391"/>
        <dbReference type="ChEBI" id="CHEBI:30616"/>
        <dbReference type="ChEBI" id="CHEBI:58759"/>
        <dbReference type="ChEBI" id="CHEBI:456216"/>
        <dbReference type="EC" id="2.7.1.12"/>
    </reaction>
</comment>
<keyword evidence="5 10" id="KW-0547">Nucleotide-binding</keyword>
<evidence type="ECO:0000256" key="2">
    <source>
        <dbReference type="ARBA" id="ARBA00008420"/>
    </source>
</evidence>
<evidence type="ECO:0000313" key="12">
    <source>
        <dbReference type="Proteomes" id="UP000294881"/>
    </source>
</evidence>
<evidence type="ECO:0000256" key="8">
    <source>
        <dbReference type="ARBA" id="ARBA00023064"/>
    </source>
</evidence>
<sequence length="184" mass="19766">MAARPSFPQPVTAIVVMGVSGAGKTTIGRALARRLDMAFIDADDLHPPANVARMAAGLPLTDADRAPWLARVRAAICDARRDGRQLVIACSALKRCYRQAIGGGAADVRMVWLTGAPELIRRRMGARQGHFMTAAMLDSQLATLEPPAPGENIPRVDVDATPEAIVDRILADLFPGMRTRLAEF</sequence>
<comment type="caution">
    <text evidence="11">The sequence shown here is derived from an EMBL/GenBank/DDBJ whole genome shotgun (WGS) entry which is preliminary data.</text>
</comment>
<gene>
    <name evidence="11" type="ORF">EV666_101547</name>
</gene>
<dbReference type="AlphaFoldDB" id="A0A4R2GYC5"/>
<evidence type="ECO:0000256" key="9">
    <source>
        <dbReference type="ARBA" id="ARBA00048090"/>
    </source>
</evidence>
<dbReference type="OrthoDB" id="9795716at2"/>
<dbReference type="NCBIfam" id="TIGR01313">
    <property type="entry name" value="therm_gnt_kin"/>
    <property type="match status" value="1"/>
</dbReference>
<keyword evidence="7 10" id="KW-0067">ATP-binding</keyword>
<protein>
    <recommendedName>
        <fullName evidence="3 10">Gluconokinase</fullName>
        <ecNumber evidence="3 10">2.7.1.12</ecNumber>
    </recommendedName>
</protein>
<keyword evidence="6 10" id="KW-0418">Kinase</keyword>
<reference evidence="11 12" key="1">
    <citation type="submission" date="2019-03" db="EMBL/GenBank/DDBJ databases">
        <title>Genomic Encyclopedia of Type Strains, Phase IV (KMG-IV): sequencing the most valuable type-strain genomes for metagenomic binning, comparative biology and taxonomic classification.</title>
        <authorList>
            <person name="Goeker M."/>
        </authorList>
    </citation>
    <scope>NUCLEOTIDE SEQUENCE [LARGE SCALE GENOMIC DNA]</scope>
    <source>
        <strain evidence="11 12">DSM 22958</strain>
    </source>
</reference>
<evidence type="ECO:0000256" key="7">
    <source>
        <dbReference type="ARBA" id="ARBA00022840"/>
    </source>
</evidence>
<dbReference type="InterPro" id="IPR006001">
    <property type="entry name" value="Therm_gnt_kin"/>
</dbReference>
<evidence type="ECO:0000256" key="5">
    <source>
        <dbReference type="ARBA" id="ARBA00022741"/>
    </source>
</evidence>
<dbReference type="EMBL" id="SLWL01000001">
    <property type="protein sequence ID" value="TCO16292.1"/>
    <property type="molecule type" value="Genomic_DNA"/>
</dbReference>
<dbReference type="GO" id="GO:0005737">
    <property type="term" value="C:cytoplasm"/>
    <property type="evidence" value="ECO:0007669"/>
    <property type="project" value="TreeGrafter"/>
</dbReference>
<evidence type="ECO:0000256" key="4">
    <source>
        <dbReference type="ARBA" id="ARBA00022679"/>
    </source>
</evidence>
<dbReference type="GO" id="GO:0005524">
    <property type="term" value="F:ATP binding"/>
    <property type="evidence" value="ECO:0007669"/>
    <property type="project" value="UniProtKB-KW"/>
</dbReference>
<dbReference type="RefSeq" id="WP_132002510.1">
    <property type="nucleotide sequence ID" value="NZ_JBHUNN010000002.1"/>
</dbReference>
<evidence type="ECO:0000256" key="6">
    <source>
        <dbReference type="ARBA" id="ARBA00022777"/>
    </source>
</evidence>
<dbReference type="EC" id="2.7.1.12" evidence="3 10"/>
<comment type="pathway">
    <text evidence="1">Carbohydrate acid metabolism.</text>
</comment>